<evidence type="ECO:0000256" key="2">
    <source>
        <dbReference type="SAM" id="MobiDB-lite"/>
    </source>
</evidence>
<protein>
    <submittedName>
        <fullName evidence="3">Uncharacterized protein</fullName>
    </submittedName>
</protein>
<feature type="compositionally biased region" description="Polar residues" evidence="2">
    <location>
        <begin position="81"/>
        <end position="95"/>
    </location>
</feature>
<evidence type="ECO:0000256" key="1">
    <source>
        <dbReference type="SAM" id="Coils"/>
    </source>
</evidence>
<dbReference type="RefSeq" id="XP_009552717.1">
    <property type="nucleotide sequence ID" value="XM_009554422.1"/>
</dbReference>
<evidence type="ECO:0000313" key="3">
    <source>
        <dbReference type="EMBL" id="ETW75284.1"/>
    </source>
</evidence>
<gene>
    <name evidence="3" type="ORF">HETIRDRAFT_164565</name>
</gene>
<sequence length="335" mass="36134">MMQLYDLPHADTRTIPSTYRPIKMKASKGRPILLASSRDALSASTSATPSGSILSASTSSSSIAPLTIPSTSTSTSLATPRDTTSATSKPFLSSTSEKRGVITPPVQGLPISHTQQSQLSANVDVGSSSKPDISRVAISSLPSTNIASSSLSSPLPQKLPPETDSTIAVLLKELEASKREIRQERAQREILSRAFREREKALIVELNKQQEQKAQSEIQAGENEKLRTTHVAILNRLNNIGGHGSQEDIFAALASVESQFADGTAQLHAMKAALEAEVDARRLAEKRLEQEQARHVRVIKDIEKEQREPFIVPALLEAFVSLSKLTESAVQAGAR</sequence>
<dbReference type="GeneID" id="20667924"/>
<name>W4JP97_HETIT</name>
<dbReference type="KEGG" id="hir:HETIRDRAFT_164565"/>
<dbReference type="EMBL" id="KI925466">
    <property type="protein sequence ID" value="ETW75284.1"/>
    <property type="molecule type" value="Genomic_DNA"/>
</dbReference>
<accession>W4JP97</accession>
<dbReference type="HOGENOM" id="CLU_829140_0_0_1"/>
<feature type="coiled-coil region" evidence="1">
    <location>
        <begin position="271"/>
        <end position="308"/>
    </location>
</feature>
<dbReference type="Proteomes" id="UP000030671">
    <property type="component" value="Unassembled WGS sequence"/>
</dbReference>
<feature type="compositionally biased region" description="Low complexity" evidence="2">
    <location>
        <begin position="44"/>
        <end position="79"/>
    </location>
</feature>
<feature type="compositionally biased region" description="Polar residues" evidence="2">
    <location>
        <begin position="112"/>
        <end position="128"/>
    </location>
</feature>
<dbReference type="InParanoid" id="W4JP97"/>
<dbReference type="STRING" id="747525.W4JP97"/>
<proteinExistence type="predicted"/>
<evidence type="ECO:0000313" key="4">
    <source>
        <dbReference type="Proteomes" id="UP000030671"/>
    </source>
</evidence>
<dbReference type="OrthoDB" id="3070390at2759"/>
<organism evidence="3 4">
    <name type="scientific">Heterobasidion irregulare (strain TC 32-1)</name>
    <dbReference type="NCBI Taxonomy" id="747525"/>
    <lineage>
        <taxon>Eukaryota</taxon>
        <taxon>Fungi</taxon>
        <taxon>Dikarya</taxon>
        <taxon>Basidiomycota</taxon>
        <taxon>Agaricomycotina</taxon>
        <taxon>Agaricomycetes</taxon>
        <taxon>Russulales</taxon>
        <taxon>Bondarzewiaceae</taxon>
        <taxon>Heterobasidion</taxon>
        <taxon>Heterobasidion annosum species complex</taxon>
    </lineage>
</organism>
<reference evidence="3 4" key="1">
    <citation type="journal article" date="2012" name="New Phytol.">
        <title>Insight into trade-off between wood decay and parasitism from the genome of a fungal forest pathogen.</title>
        <authorList>
            <person name="Olson A."/>
            <person name="Aerts A."/>
            <person name="Asiegbu F."/>
            <person name="Belbahri L."/>
            <person name="Bouzid O."/>
            <person name="Broberg A."/>
            <person name="Canback B."/>
            <person name="Coutinho P.M."/>
            <person name="Cullen D."/>
            <person name="Dalman K."/>
            <person name="Deflorio G."/>
            <person name="van Diepen L.T."/>
            <person name="Dunand C."/>
            <person name="Duplessis S."/>
            <person name="Durling M."/>
            <person name="Gonthier P."/>
            <person name="Grimwood J."/>
            <person name="Fossdal C.G."/>
            <person name="Hansson D."/>
            <person name="Henrissat B."/>
            <person name="Hietala A."/>
            <person name="Himmelstrand K."/>
            <person name="Hoffmeister D."/>
            <person name="Hogberg N."/>
            <person name="James T.Y."/>
            <person name="Karlsson M."/>
            <person name="Kohler A."/>
            <person name="Kues U."/>
            <person name="Lee Y.H."/>
            <person name="Lin Y.C."/>
            <person name="Lind M."/>
            <person name="Lindquist E."/>
            <person name="Lombard V."/>
            <person name="Lucas S."/>
            <person name="Lunden K."/>
            <person name="Morin E."/>
            <person name="Murat C."/>
            <person name="Park J."/>
            <person name="Raffaello T."/>
            <person name="Rouze P."/>
            <person name="Salamov A."/>
            <person name="Schmutz J."/>
            <person name="Solheim H."/>
            <person name="Stahlberg J."/>
            <person name="Velez H."/>
            <person name="de Vries R.P."/>
            <person name="Wiebenga A."/>
            <person name="Woodward S."/>
            <person name="Yakovlev I."/>
            <person name="Garbelotto M."/>
            <person name="Martin F."/>
            <person name="Grigoriev I.V."/>
            <person name="Stenlid J."/>
        </authorList>
    </citation>
    <scope>NUCLEOTIDE SEQUENCE [LARGE SCALE GENOMIC DNA]</scope>
    <source>
        <strain evidence="3 4">TC 32-1</strain>
    </source>
</reference>
<feature type="region of interest" description="Disordered" evidence="2">
    <location>
        <begin position="44"/>
        <end position="128"/>
    </location>
</feature>
<dbReference type="AlphaFoldDB" id="W4JP97"/>
<keyword evidence="4" id="KW-1185">Reference proteome</keyword>
<feature type="coiled-coil region" evidence="1">
    <location>
        <begin position="167"/>
        <end position="194"/>
    </location>
</feature>
<keyword evidence="1" id="KW-0175">Coiled coil</keyword>